<keyword evidence="2" id="KW-1185">Reference proteome</keyword>
<name>A0A409X1Y9_9AGAR</name>
<accession>A0A409X1Y9</accession>
<dbReference type="PANTHER" id="PTHR35040">
    <property type="match status" value="1"/>
</dbReference>
<gene>
    <name evidence="1" type="ORF">CVT26_014496</name>
</gene>
<dbReference type="AlphaFoldDB" id="A0A409X1Y9"/>
<dbReference type="OrthoDB" id="5342184at2759"/>
<dbReference type="InParanoid" id="A0A409X1Y9"/>
<evidence type="ECO:0000313" key="2">
    <source>
        <dbReference type="Proteomes" id="UP000284706"/>
    </source>
</evidence>
<protein>
    <submittedName>
        <fullName evidence="1">Uncharacterized protein</fullName>
    </submittedName>
</protein>
<dbReference type="PANTHER" id="PTHR35040:SF9">
    <property type="entry name" value="4-LIKE CELL SURFACE PROTEIN, PUTATIVE (AFU_ORTHOLOGUE AFUA_4G14080)-RELATED"/>
    <property type="match status" value="1"/>
</dbReference>
<dbReference type="Proteomes" id="UP000284706">
    <property type="component" value="Unassembled WGS sequence"/>
</dbReference>
<evidence type="ECO:0000313" key="1">
    <source>
        <dbReference type="EMBL" id="PPQ84719.1"/>
    </source>
</evidence>
<comment type="caution">
    <text evidence="1">The sequence shown here is derived from an EMBL/GenBank/DDBJ whole genome shotgun (WGS) entry which is preliminary data.</text>
</comment>
<dbReference type="EMBL" id="NHYE01004422">
    <property type="protein sequence ID" value="PPQ84719.1"/>
    <property type="molecule type" value="Genomic_DNA"/>
</dbReference>
<reference evidence="1 2" key="1">
    <citation type="journal article" date="2018" name="Evol. Lett.">
        <title>Horizontal gene cluster transfer increased hallucinogenic mushroom diversity.</title>
        <authorList>
            <person name="Reynolds H.T."/>
            <person name="Vijayakumar V."/>
            <person name="Gluck-Thaler E."/>
            <person name="Korotkin H.B."/>
            <person name="Matheny P.B."/>
            <person name="Slot J.C."/>
        </authorList>
    </citation>
    <scope>NUCLEOTIDE SEQUENCE [LARGE SCALE GENOMIC DNA]</scope>
    <source>
        <strain evidence="1 2">SRW20</strain>
    </source>
</reference>
<sequence>MSVYAIVPLYIYPTTGAWNTLFTSITANPSLSFHVVVNPNSGPGDTQFPNTDYVAAVAQLNSYSNVQTLGYVHTSWAARSIADVEADVDIYAGWAGYSGADIHMDGIFFDEAVAEYNTTTAAYISEISVHARSKLGAGRQTVVLNPGEVVDTRFYQTGDLINVFENAFSAFSLSSLEADVPASVRANSTVMIYSFTGKAAKQTTTVDNLVDAGFGGVYVTTRPGYTAWSSLWAQFTSSLAAA</sequence>
<dbReference type="Pfam" id="PF12138">
    <property type="entry name" value="Spherulin4"/>
    <property type="match status" value="1"/>
</dbReference>
<organism evidence="1 2">
    <name type="scientific">Gymnopilus dilepis</name>
    <dbReference type="NCBI Taxonomy" id="231916"/>
    <lineage>
        <taxon>Eukaryota</taxon>
        <taxon>Fungi</taxon>
        <taxon>Dikarya</taxon>
        <taxon>Basidiomycota</taxon>
        <taxon>Agaricomycotina</taxon>
        <taxon>Agaricomycetes</taxon>
        <taxon>Agaricomycetidae</taxon>
        <taxon>Agaricales</taxon>
        <taxon>Agaricineae</taxon>
        <taxon>Hymenogastraceae</taxon>
        <taxon>Gymnopilus</taxon>
    </lineage>
</organism>
<proteinExistence type="predicted"/>
<dbReference type="InterPro" id="IPR021986">
    <property type="entry name" value="Spherulin4"/>
</dbReference>